<keyword evidence="2" id="KW-1185">Reference proteome</keyword>
<dbReference type="OrthoDB" id="383712at2"/>
<sequence length="439" mass="48036">MQRLGHWLAVAVAVVIIAGCTIGVAAQDSLSGTKVTVALRSLSETDYIVSRLAEFEKQTGIDVTVVTYAEQQLREKEVQDLSTGAGQFDVVAIDSVFIPEFAQAGWLVPLAPYLDPEYDLADIPDSVHGLFSWNDVLYAAPVYAEITQLMYRKDLFEKEGIAVPTIFEELEEAAAHFTRPPNLYGLAMRGLRGNGMNVYTWATWFRAFGGEFLDEQSRPIFNNAAGVKATEEYARLLQEYGPPGVAGYSWDNVQTAFTSGRVAMIIDANNFYTRIEDPDKSAIAGNIGYAVVPAGPEGSFPGNYALGFAISSVGARSDVEKKAAAAFISWATSAQMQMDSLEAGIVSQTRTSVLESPEFARSLHPEWIASTVESWEITNPNHRPLFPGWRSMGDAIGIAVQQVIAGERPAQEALNEAVKTTEDLFKRTGDYGKPRPYEF</sequence>
<protein>
    <submittedName>
        <fullName evidence="1">ABC transporter substrate-binding protein</fullName>
    </submittedName>
</protein>
<dbReference type="Gene3D" id="3.40.190.10">
    <property type="entry name" value="Periplasmic binding protein-like II"/>
    <property type="match status" value="2"/>
</dbReference>
<accession>A0A0K2SLN3</accession>
<name>A0A0K2SLN3_LIMPI</name>
<dbReference type="PANTHER" id="PTHR43649:SF12">
    <property type="entry name" value="DIACETYLCHITOBIOSE BINDING PROTEIN DASA"/>
    <property type="match status" value="1"/>
</dbReference>
<dbReference type="KEGG" id="lpil:LIP_2195"/>
<dbReference type="AlphaFoldDB" id="A0A0K2SLN3"/>
<organism evidence="1 2">
    <name type="scientific">Limnochorda pilosa</name>
    <dbReference type="NCBI Taxonomy" id="1555112"/>
    <lineage>
        <taxon>Bacteria</taxon>
        <taxon>Bacillati</taxon>
        <taxon>Bacillota</taxon>
        <taxon>Limnochordia</taxon>
        <taxon>Limnochordales</taxon>
        <taxon>Limnochordaceae</taxon>
        <taxon>Limnochorda</taxon>
    </lineage>
</organism>
<dbReference type="STRING" id="1555112.LIP_2195"/>
<reference evidence="2" key="2">
    <citation type="journal article" date="2016" name="Int. J. Syst. Evol. Microbiol.">
        <title>Complete genome sequence and cell structure of Limnochorda pilosa, a Gram-negative spore-former within the phylum Firmicutes.</title>
        <authorList>
            <person name="Watanabe M."/>
            <person name="Kojima H."/>
            <person name="Fukui M."/>
        </authorList>
    </citation>
    <scope>NUCLEOTIDE SEQUENCE [LARGE SCALE GENOMIC DNA]</scope>
    <source>
        <strain evidence="2">HC45</strain>
    </source>
</reference>
<proteinExistence type="predicted"/>
<dbReference type="Pfam" id="PF01547">
    <property type="entry name" value="SBP_bac_1"/>
    <property type="match status" value="1"/>
</dbReference>
<dbReference type="InterPro" id="IPR050490">
    <property type="entry name" value="Bact_solute-bd_prot1"/>
</dbReference>
<evidence type="ECO:0000313" key="1">
    <source>
        <dbReference type="EMBL" id="BAS28036.1"/>
    </source>
</evidence>
<reference evidence="2" key="1">
    <citation type="submission" date="2015-07" db="EMBL/GenBank/DDBJ databases">
        <title>Complete genome sequence and phylogenetic analysis of Limnochorda pilosa.</title>
        <authorList>
            <person name="Watanabe M."/>
            <person name="Kojima H."/>
            <person name="Fukui M."/>
        </authorList>
    </citation>
    <scope>NUCLEOTIDE SEQUENCE [LARGE SCALE GENOMIC DNA]</scope>
    <source>
        <strain evidence="2">HC45</strain>
    </source>
</reference>
<gene>
    <name evidence="1" type="ORF">LIP_2195</name>
</gene>
<dbReference type="EMBL" id="AP014924">
    <property type="protein sequence ID" value="BAS28036.1"/>
    <property type="molecule type" value="Genomic_DNA"/>
</dbReference>
<dbReference type="CDD" id="cd13585">
    <property type="entry name" value="PBP2_TMBP_like"/>
    <property type="match status" value="1"/>
</dbReference>
<dbReference type="PANTHER" id="PTHR43649">
    <property type="entry name" value="ARABINOSE-BINDING PROTEIN-RELATED"/>
    <property type="match status" value="1"/>
</dbReference>
<dbReference type="SUPFAM" id="SSF53850">
    <property type="entry name" value="Periplasmic binding protein-like II"/>
    <property type="match status" value="1"/>
</dbReference>
<evidence type="ECO:0000313" key="2">
    <source>
        <dbReference type="Proteomes" id="UP000065807"/>
    </source>
</evidence>
<dbReference type="InterPro" id="IPR006059">
    <property type="entry name" value="SBP"/>
</dbReference>
<dbReference type="Proteomes" id="UP000065807">
    <property type="component" value="Chromosome"/>
</dbReference>
<dbReference type="RefSeq" id="WP_068137776.1">
    <property type="nucleotide sequence ID" value="NZ_AP014924.1"/>
</dbReference>
<dbReference type="PROSITE" id="PS51257">
    <property type="entry name" value="PROKAR_LIPOPROTEIN"/>
    <property type="match status" value="1"/>
</dbReference>